<dbReference type="AlphaFoldDB" id="A0A834XJC6"/>
<dbReference type="PANTHER" id="PTHR11390:SF21">
    <property type="entry name" value="DNA TOPOISOMERASE 3-ALPHA"/>
    <property type="match status" value="1"/>
</dbReference>
<accession>A0A834XJC6</accession>
<feature type="domain" description="Topo IA-type catalytic" evidence="3">
    <location>
        <begin position="1"/>
        <end position="123"/>
    </location>
</feature>
<dbReference type="EC" id="5.6.2.1" evidence="2"/>
<dbReference type="GO" id="GO:0006265">
    <property type="term" value="P:DNA topological change"/>
    <property type="evidence" value="ECO:0007669"/>
    <property type="project" value="InterPro"/>
</dbReference>
<comment type="caution">
    <text evidence="4">The sequence shown here is derived from an EMBL/GenBank/DDBJ whole genome shotgun (WGS) entry which is preliminary data.</text>
</comment>
<evidence type="ECO:0000313" key="5">
    <source>
        <dbReference type="Proteomes" id="UP000639338"/>
    </source>
</evidence>
<evidence type="ECO:0000256" key="1">
    <source>
        <dbReference type="ARBA" id="ARBA00023235"/>
    </source>
</evidence>
<dbReference type="Proteomes" id="UP000639338">
    <property type="component" value="Unassembled WGS sequence"/>
</dbReference>
<keyword evidence="2" id="KW-0238">DNA-binding</keyword>
<dbReference type="InterPro" id="IPR013497">
    <property type="entry name" value="Topo_IA_cen"/>
</dbReference>
<dbReference type="Pfam" id="PF01131">
    <property type="entry name" value="Topoisom_bac"/>
    <property type="match status" value="1"/>
</dbReference>
<dbReference type="InterPro" id="IPR013824">
    <property type="entry name" value="Topo_IA_cen_sub1"/>
</dbReference>
<comment type="function">
    <text evidence="2">Introduces a single-strand break via transesterification at a target site in duplex DNA. Releases the supercoiling and torsional tension of DNA introduced during the DNA replication and transcription by transiently cleaving and rejoining one strand of the DNA duplex. The scissile phosphodiester is attacked by the catalytic tyrosine of the enzyme, resulting in the formation of a DNA-(5'-phosphotyrosyl)-enzyme intermediate and the expulsion of a 3'-OH DNA strand.</text>
</comment>
<comment type="catalytic activity">
    <reaction evidence="2">
        <text>ATP-independent breakage of single-stranded DNA, followed by passage and rejoining.</text>
        <dbReference type="EC" id="5.6.2.1"/>
    </reaction>
</comment>
<dbReference type="InterPro" id="IPR000380">
    <property type="entry name" value="Topo_IA"/>
</dbReference>
<dbReference type="PROSITE" id="PS52039">
    <property type="entry name" value="TOPO_IA_2"/>
    <property type="match status" value="1"/>
</dbReference>
<proteinExistence type="inferred from homology"/>
<keyword evidence="1 2" id="KW-0413">Isomerase</keyword>
<reference evidence="4 5" key="1">
    <citation type="submission" date="2020-08" db="EMBL/GenBank/DDBJ databases">
        <title>Aphidius gifuensis genome sequencing and assembly.</title>
        <authorList>
            <person name="Du Z."/>
        </authorList>
    </citation>
    <scope>NUCLEOTIDE SEQUENCE [LARGE SCALE GENOMIC DNA]</scope>
    <source>
        <strain evidence="4">YNYX2018</strain>
        <tissue evidence="4">Adults</tissue>
    </source>
</reference>
<dbReference type="GO" id="GO:0006310">
    <property type="term" value="P:DNA recombination"/>
    <property type="evidence" value="ECO:0007669"/>
    <property type="project" value="TreeGrafter"/>
</dbReference>
<dbReference type="GO" id="GO:0006281">
    <property type="term" value="P:DNA repair"/>
    <property type="evidence" value="ECO:0007669"/>
    <property type="project" value="TreeGrafter"/>
</dbReference>
<evidence type="ECO:0000313" key="4">
    <source>
        <dbReference type="EMBL" id="KAF7987942.1"/>
    </source>
</evidence>
<dbReference type="Gene3D" id="1.10.460.10">
    <property type="entry name" value="Topoisomerase I, domain 2"/>
    <property type="match status" value="1"/>
</dbReference>
<dbReference type="GO" id="GO:0005634">
    <property type="term" value="C:nucleus"/>
    <property type="evidence" value="ECO:0007669"/>
    <property type="project" value="TreeGrafter"/>
</dbReference>
<evidence type="ECO:0000259" key="3">
    <source>
        <dbReference type="PROSITE" id="PS52039"/>
    </source>
</evidence>
<dbReference type="EMBL" id="JACMRX010000006">
    <property type="protein sequence ID" value="KAF7987942.1"/>
    <property type="molecule type" value="Genomic_DNA"/>
</dbReference>
<dbReference type="PANTHER" id="PTHR11390">
    <property type="entry name" value="PROKARYOTIC DNA TOPOISOMERASE"/>
    <property type="match status" value="1"/>
</dbReference>
<comment type="similarity">
    <text evidence="2">Belongs to the type IA topoisomerase family.</text>
</comment>
<keyword evidence="5" id="KW-1185">Reference proteome</keyword>
<keyword evidence="2" id="KW-0799">Topoisomerase</keyword>
<name>A0A834XJC6_APHGI</name>
<dbReference type="InterPro" id="IPR013825">
    <property type="entry name" value="Topo_IA_cen_sub2"/>
</dbReference>
<dbReference type="GO" id="GO:0003677">
    <property type="term" value="F:DNA binding"/>
    <property type="evidence" value="ECO:0007669"/>
    <property type="project" value="UniProtKB-KW"/>
</dbReference>
<dbReference type="GO" id="GO:0031422">
    <property type="term" value="C:RecQ family helicase-topoisomerase III complex"/>
    <property type="evidence" value="ECO:0007669"/>
    <property type="project" value="TreeGrafter"/>
</dbReference>
<dbReference type="InterPro" id="IPR023405">
    <property type="entry name" value="Topo_IA_core_domain"/>
</dbReference>
<gene>
    <name evidence="4" type="ORF">HCN44_004758</name>
</gene>
<organism evidence="4 5">
    <name type="scientific">Aphidius gifuensis</name>
    <name type="common">Parasitoid wasp</name>
    <dbReference type="NCBI Taxonomy" id="684658"/>
    <lineage>
        <taxon>Eukaryota</taxon>
        <taxon>Metazoa</taxon>
        <taxon>Ecdysozoa</taxon>
        <taxon>Arthropoda</taxon>
        <taxon>Hexapoda</taxon>
        <taxon>Insecta</taxon>
        <taxon>Pterygota</taxon>
        <taxon>Neoptera</taxon>
        <taxon>Endopterygota</taxon>
        <taxon>Hymenoptera</taxon>
        <taxon>Apocrita</taxon>
        <taxon>Ichneumonoidea</taxon>
        <taxon>Braconidae</taxon>
        <taxon>Aphidiinae</taxon>
        <taxon>Aphidius</taxon>
    </lineage>
</organism>
<dbReference type="GO" id="GO:0003917">
    <property type="term" value="F:DNA topoisomerase type I (single strand cut, ATP-independent) activity"/>
    <property type="evidence" value="ECO:0007669"/>
    <property type="project" value="UniProtKB-EC"/>
</dbReference>
<dbReference type="Gene3D" id="2.70.20.10">
    <property type="entry name" value="Topoisomerase I, domain 3"/>
    <property type="match status" value="1"/>
</dbReference>
<dbReference type="SUPFAM" id="SSF56712">
    <property type="entry name" value="Prokaryotic type I DNA topoisomerase"/>
    <property type="match status" value="1"/>
</dbReference>
<protein>
    <recommendedName>
        <fullName evidence="2">DNA topoisomerase</fullName>
        <ecNumber evidence="2">5.6.2.1</ecNumber>
    </recommendedName>
</protein>
<evidence type="ECO:0000256" key="2">
    <source>
        <dbReference type="RuleBase" id="RU362092"/>
    </source>
</evidence>
<dbReference type="OrthoDB" id="430051at2759"/>
<sequence>MGQKFKPTKIDLIEKQTLPPSLLNEVQLLDLMNEHGIGTRTTYANSIQKVIDNNYAKFKNNKYFIPTKLGLGIVQAYKTINLTNFITPKLQKDINKNIIYICQGIKTPEQVLKSQIDFYKKNFKILSDNIDIVDEILNKYFNFKINKFYKDDLIFIDSIIKSIKNNDN</sequence>